<dbReference type="SUPFAM" id="SSF81301">
    <property type="entry name" value="Nucleotidyltransferase"/>
    <property type="match status" value="1"/>
</dbReference>
<comment type="caution">
    <text evidence="2">The sequence shown here is derived from an EMBL/GenBank/DDBJ whole genome shotgun (WGS) entry which is preliminary data.</text>
</comment>
<dbReference type="GO" id="GO:0016779">
    <property type="term" value="F:nucleotidyltransferase activity"/>
    <property type="evidence" value="ECO:0007669"/>
    <property type="project" value="InterPro"/>
</dbReference>
<dbReference type="PANTHER" id="PTHR33933:SF1">
    <property type="entry name" value="PROTEIN ADENYLYLTRANSFERASE MNTA-RELATED"/>
    <property type="match status" value="1"/>
</dbReference>
<dbReference type="EMBL" id="QGDL01000026">
    <property type="protein sequence ID" value="PWJ18008.1"/>
    <property type="molecule type" value="Genomic_DNA"/>
</dbReference>
<dbReference type="OrthoDB" id="9813766at2"/>
<evidence type="ECO:0000313" key="3">
    <source>
        <dbReference type="Proteomes" id="UP000245845"/>
    </source>
</evidence>
<dbReference type="Pfam" id="PF01909">
    <property type="entry name" value="NTP_transf_2"/>
    <property type="match status" value="1"/>
</dbReference>
<dbReference type="InterPro" id="IPR043519">
    <property type="entry name" value="NT_sf"/>
</dbReference>
<dbReference type="Gene3D" id="3.30.460.10">
    <property type="entry name" value="Beta Polymerase, domain 2"/>
    <property type="match status" value="1"/>
</dbReference>
<reference evidence="2 3" key="1">
    <citation type="submission" date="2018-05" db="EMBL/GenBank/DDBJ databases">
        <title>The Hungate 1000. A catalogue of reference genomes from the rumen microbiome.</title>
        <authorList>
            <person name="Kelly W."/>
        </authorList>
    </citation>
    <scope>NUCLEOTIDE SEQUENCE [LARGE SCALE GENOMIC DNA]</scope>
    <source>
        <strain evidence="2 3">NLAE-zl-C242</strain>
    </source>
</reference>
<dbReference type="AlphaFoldDB" id="A0A2Y9C6U8"/>
<organism evidence="2 3">
    <name type="scientific">Faecalicatena orotica</name>
    <dbReference type="NCBI Taxonomy" id="1544"/>
    <lineage>
        <taxon>Bacteria</taxon>
        <taxon>Bacillati</taxon>
        <taxon>Bacillota</taxon>
        <taxon>Clostridia</taxon>
        <taxon>Lachnospirales</taxon>
        <taxon>Lachnospiraceae</taxon>
        <taxon>Faecalicatena</taxon>
    </lineage>
</organism>
<name>A0A2Y9C6U8_9FIRM</name>
<sequence length="113" mass="12823">MNNDELREVTVRLADELKNLYKDKLKAVILYGSVARGTAQKDSDVDILVLVDATPGELRTYEDALSDISTNFALEFFKVFSIIDISFNEFSEWKDVSPFYKNVAREGVMLYAA</sequence>
<dbReference type="CDD" id="cd05403">
    <property type="entry name" value="NT_KNTase_like"/>
    <property type="match status" value="1"/>
</dbReference>
<proteinExistence type="predicted"/>
<accession>A0A2Y9C6U8</accession>
<protein>
    <submittedName>
        <fullName evidence="2">Nucleotidyltransferase-like protein</fullName>
    </submittedName>
</protein>
<evidence type="ECO:0000259" key="1">
    <source>
        <dbReference type="Pfam" id="PF01909"/>
    </source>
</evidence>
<evidence type="ECO:0000313" key="2">
    <source>
        <dbReference type="EMBL" id="PWJ18008.1"/>
    </source>
</evidence>
<feature type="domain" description="Polymerase nucleotidyl transferase" evidence="1">
    <location>
        <begin position="12"/>
        <end position="60"/>
    </location>
</feature>
<dbReference type="InterPro" id="IPR002934">
    <property type="entry name" value="Polymerase_NTP_transf_dom"/>
</dbReference>
<dbReference type="PANTHER" id="PTHR33933">
    <property type="entry name" value="NUCLEOTIDYLTRANSFERASE"/>
    <property type="match status" value="1"/>
</dbReference>
<keyword evidence="2" id="KW-0808">Transferase</keyword>
<dbReference type="RefSeq" id="WP_109733982.1">
    <property type="nucleotide sequence ID" value="NZ_BAAACK010000027.1"/>
</dbReference>
<dbReference type="InterPro" id="IPR052548">
    <property type="entry name" value="Type_VII_TA_antitoxin"/>
</dbReference>
<gene>
    <name evidence="2" type="ORF">A8806_12622</name>
</gene>
<dbReference type="Proteomes" id="UP000245845">
    <property type="component" value="Unassembled WGS sequence"/>
</dbReference>
<keyword evidence="3" id="KW-1185">Reference proteome</keyword>